<keyword evidence="2" id="KW-1185">Reference proteome</keyword>
<dbReference type="Proteomes" id="UP001156484">
    <property type="component" value="Chromosome"/>
</dbReference>
<organism evidence="1 2">
    <name type="scientific">Rhodococcus sacchari</name>
    <dbReference type="NCBI Taxonomy" id="2962047"/>
    <lineage>
        <taxon>Bacteria</taxon>
        <taxon>Bacillati</taxon>
        <taxon>Actinomycetota</taxon>
        <taxon>Actinomycetes</taxon>
        <taxon>Mycobacteriales</taxon>
        <taxon>Nocardiaceae</taxon>
        <taxon>Rhodococcus</taxon>
    </lineage>
</organism>
<name>A0ACD4DIY0_9NOCA</name>
<evidence type="ECO:0000313" key="2">
    <source>
        <dbReference type="Proteomes" id="UP001156484"/>
    </source>
</evidence>
<dbReference type="EMBL" id="CP107551">
    <property type="protein sequence ID" value="UYP20025.1"/>
    <property type="molecule type" value="Genomic_DNA"/>
</dbReference>
<reference evidence="1" key="1">
    <citation type="submission" date="2022-10" db="EMBL/GenBank/DDBJ databases">
        <title>Rhodococcus ferula Z13 complete genome.</title>
        <authorList>
            <person name="Long X."/>
            <person name="Zang M."/>
        </authorList>
    </citation>
    <scope>NUCLEOTIDE SEQUENCE</scope>
    <source>
        <strain evidence="1">Z13</strain>
    </source>
</reference>
<keyword evidence="1" id="KW-0436">Ligase</keyword>
<evidence type="ECO:0000313" key="1">
    <source>
        <dbReference type="EMBL" id="UYP20025.1"/>
    </source>
</evidence>
<gene>
    <name evidence="1" type="ORF">OED52_05600</name>
</gene>
<accession>A0ACD4DIY0</accession>
<proteinExistence type="predicted"/>
<sequence>MALAVCLLFDPGTDRVIRALWARLEEQGIPTLLTHTHRRHVPHLSYAVLRSYDLAAVTAAFGEIPDSGPVPAYIDTFGLFRRGRASLIPAPSVELARRQERVVAIVESTRADLHRYYRPGRWTPHCSLSPRTRREDLARLSAVVYDVLPIEGTLTRAVLIDTATGEHTPLSVIP</sequence>
<protein>
    <submittedName>
        <fullName evidence="1">2'-5' RNA ligase family protein</fullName>
    </submittedName>
</protein>